<evidence type="ECO:0000313" key="4">
    <source>
        <dbReference type="EMBL" id="SFN96751.1"/>
    </source>
</evidence>
<evidence type="ECO:0000256" key="1">
    <source>
        <dbReference type="ARBA" id="ARBA00010116"/>
    </source>
</evidence>
<dbReference type="InterPro" id="IPR008964">
    <property type="entry name" value="Invasin/intimin_cell_adhesion"/>
</dbReference>
<dbReference type="Gene3D" id="2.60.40.10">
    <property type="entry name" value="Immunoglobulins"/>
    <property type="match status" value="2"/>
</dbReference>
<evidence type="ECO:0000259" key="3">
    <source>
        <dbReference type="PROSITE" id="PS51127"/>
    </source>
</evidence>
<dbReference type="SMART" id="SM00634">
    <property type="entry name" value="BID_1"/>
    <property type="match status" value="1"/>
</dbReference>
<dbReference type="InterPro" id="IPR024519">
    <property type="entry name" value="IAT_beta"/>
</dbReference>
<evidence type="ECO:0000256" key="2">
    <source>
        <dbReference type="SAM" id="MobiDB-lite"/>
    </source>
</evidence>
<comment type="similarity">
    <text evidence="1">Belongs to the intimin/invasin family.</text>
</comment>
<dbReference type="PRINTS" id="PR01369">
    <property type="entry name" value="INTIMIN"/>
</dbReference>
<dbReference type="PANTHER" id="PTHR39576:SF2">
    <property type="entry name" value="ATTACHING AND EFFACING PROTEIN HOMOLOG-RELATED"/>
    <property type="match status" value="1"/>
</dbReference>
<dbReference type="InterPro" id="IPR013783">
    <property type="entry name" value="Ig-like_fold"/>
</dbReference>
<dbReference type="InterPro" id="IPR051715">
    <property type="entry name" value="Intimin-Invasin_domain"/>
</dbReference>
<feature type="compositionally biased region" description="Basic and acidic residues" evidence="2">
    <location>
        <begin position="530"/>
        <end position="539"/>
    </location>
</feature>
<dbReference type="GO" id="GO:0007155">
    <property type="term" value="P:cell adhesion"/>
    <property type="evidence" value="ECO:0007669"/>
    <property type="project" value="InterPro"/>
</dbReference>
<keyword evidence="5" id="KW-1185">Reference proteome</keyword>
<dbReference type="InterPro" id="IPR038177">
    <property type="entry name" value="IAT_beta_sf"/>
</dbReference>
<protein>
    <submittedName>
        <fullName evidence="4">Adhesin/invasin</fullName>
    </submittedName>
</protein>
<dbReference type="FunFam" id="2.40.160.160:FF:000001">
    <property type="entry name" value="Intimin-like inverse autotransporter SinH"/>
    <property type="match status" value="1"/>
</dbReference>
<dbReference type="GO" id="GO:0009279">
    <property type="term" value="C:cell outer membrane"/>
    <property type="evidence" value="ECO:0007669"/>
    <property type="project" value="TreeGrafter"/>
</dbReference>
<name>A0A1I5DD80_9GAMM</name>
<evidence type="ECO:0000313" key="5">
    <source>
        <dbReference type="Proteomes" id="UP000199011"/>
    </source>
</evidence>
<gene>
    <name evidence="4" type="ORF">SAMN05421579_1386</name>
</gene>
<dbReference type="InterPro" id="IPR003535">
    <property type="entry name" value="Intimin/invasin_bac"/>
</dbReference>
<reference evidence="5" key="1">
    <citation type="submission" date="2016-10" db="EMBL/GenBank/DDBJ databases">
        <authorList>
            <person name="Varghese N."/>
            <person name="Submissions S."/>
        </authorList>
    </citation>
    <scope>NUCLEOTIDE SEQUENCE [LARGE SCALE GENOMIC DNA]</scope>
    <source>
        <strain evidence="5">DSM 16522</strain>
    </source>
</reference>
<dbReference type="EMBL" id="FOVO01000038">
    <property type="protein sequence ID" value="SFN96751.1"/>
    <property type="molecule type" value="Genomic_DNA"/>
</dbReference>
<dbReference type="InterPro" id="IPR003344">
    <property type="entry name" value="Big_1_dom"/>
</dbReference>
<dbReference type="Gene3D" id="2.40.160.160">
    <property type="entry name" value="Inverse autotransporter, beta-domain"/>
    <property type="match status" value="1"/>
</dbReference>
<organism evidence="4 5">
    <name type="scientific">Xenorhabdus japonica</name>
    <dbReference type="NCBI Taxonomy" id="53341"/>
    <lineage>
        <taxon>Bacteria</taxon>
        <taxon>Pseudomonadati</taxon>
        <taxon>Pseudomonadota</taxon>
        <taxon>Gammaproteobacteria</taxon>
        <taxon>Enterobacterales</taxon>
        <taxon>Morganellaceae</taxon>
        <taxon>Xenorhabdus</taxon>
    </lineage>
</organism>
<dbReference type="Proteomes" id="UP000199011">
    <property type="component" value="Unassembled WGS sequence"/>
</dbReference>
<dbReference type="AlphaFoldDB" id="A0A1I5DD80"/>
<dbReference type="Pfam" id="PF11924">
    <property type="entry name" value="IAT_beta"/>
    <property type="match status" value="1"/>
</dbReference>
<dbReference type="PROSITE" id="PS51127">
    <property type="entry name" value="BIG1"/>
    <property type="match status" value="1"/>
</dbReference>
<dbReference type="PANTHER" id="PTHR39576">
    <property type="entry name" value="ATTACHING AND EFFACING PROTEIN HOMOLOG-RELATED-RELATED"/>
    <property type="match status" value="1"/>
</dbReference>
<feature type="region of interest" description="Disordered" evidence="2">
    <location>
        <begin position="520"/>
        <end position="540"/>
    </location>
</feature>
<dbReference type="STRING" id="53341.SAMN05421579_1386"/>
<proteinExistence type="inferred from homology"/>
<accession>A0A1I5DD80</accession>
<dbReference type="OrthoDB" id="6437047at2"/>
<dbReference type="RefSeq" id="WP_092520303.1">
    <property type="nucleotide sequence ID" value="NZ_CAWRAH010000082.1"/>
</dbReference>
<dbReference type="SUPFAM" id="SSF49373">
    <property type="entry name" value="Invasin/intimin cell-adhesion fragments"/>
    <property type="match status" value="2"/>
</dbReference>
<sequence>MSSYIMIIIRFFVFLYTLFLPSSLISAFADGNDKTNKIYMRNSEGKSNIDIRVNQLSKKTVNKNANDISESDTPGLIARNIQTAGNILSSSPSDLAEQVKSYALGKFNSTVSSEAQKWLSQFGTARINFGLGKKGTLENNSLDLLLPLYDNKADWLLFSQLGYRNKDSRNTINVGLGGRYFYQNWMYGLNTFYDHDLTGKNQRLGLGGEIWGDYIKLSANTYYRLSGLQESRNFKDYHERPANGYDINGEFFLPAYPNLGAKLTYEQYFGDNVTLFNRDTRQKNPSLAKLGLTYTPIPLVTMGVDYKQGESGHTETQFLANFNYKLGVPLSTQLSPENVAAMRTLAGSRYDLVERNNNIVLDHIKQSITQLSIPPTLMGYSHEEKTIPATNNPNNKIEEQKNEGFAKFIKDGGKLDVKGNKISITFPTYQLGTGKSNNYPISFNIFENSNTKTVSHHETVTLIVRPFVVKEKEVNPTETLPADGKKAYLFTPVITSDTVGNKPLAQVTLDNVQWTTEPEIGEQSGLQWGKPEKTSKTNDKGQLQAALTSSKPNKDVKVFLQMDGMPKTQVGTVSFGEDTSRFYVDKIKISLPNNMTAPLTADGTQAYTYKAVVLDGSNNPVPPNTLITNVKWDHDHKEISTLKLVSNGDKTDGEGQLTATLTSSEPVDNVTVTLSIEEHQKKSANPVLFKPAKISLSIDPHQKIITVHQTYTLTAVIKDINNKPEANKKVNWALKNPNQEGVTISSTSSTTGNNGQATTTLTSTKANKITVVASVDEVSVQGTNTVDVEFQWPKIQRPILKSGQKSGTVSPNGTDHYSFIAEVSNLDGTPYTKADLIWSPSYPQGTDKNKTWLTDQVVGQPDGKATVQLVSNQKNPVVKGAQACLAIVNEPSTEQCSEPVNFASPQVEYEIASVEVYRVEISGKDENFDPQHPLFGDGKSLYKYRAKIVDKQKKDAIINHQFSDVTWARDHSNIDDSEVPPLEWDKENKTDGRGYLYATLKSYVGIDDIKVTLNMTGLHGSKLFQDANKKVSFEPTPEPVALMVYRFDRTTNQPDKSASQLFKEQNRPYNVFTDNLIAELRSITGEELVKPGDTPSYNVKKIGGKWDPVTIDNNTGLITFQAPGQARITINVKKNNGTKRKYTYITYPRRLFSYSPGYTFTYPMNDEHNCENLKYDGETGHSPTVSQLVSSGTGTALSDDFPNSYKFGILDDIGPISKTSSYIKMLRSRNELGKYFVYDTATGREVPLISDGNTLQAFVICIVE</sequence>
<dbReference type="Pfam" id="PF02369">
    <property type="entry name" value="Big_1"/>
    <property type="match status" value="2"/>
</dbReference>
<feature type="domain" description="Big-1" evidence="3">
    <location>
        <begin position="693"/>
        <end position="791"/>
    </location>
</feature>